<dbReference type="Proteomes" id="UP000316008">
    <property type="component" value="Unassembled WGS sequence"/>
</dbReference>
<sequence length="139" mass="15848">MDTSIFTDKTVIPQAGDLPGALKETYPLWNAIRDHVHELFPDALDEWHYSGAKYGWSFRIKDKKRVIVYLLPREGYFKAAFVFGQKATDTILESTLAPVIRELLKSAKVYAEGRGIRIDIRDESLISDVKQLIAIKLSH</sequence>
<accession>A0A556MYT5</accession>
<evidence type="ECO:0000313" key="1">
    <source>
        <dbReference type="EMBL" id="TSJ44958.1"/>
    </source>
</evidence>
<organism evidence="1 2">
    <name type="scientific">Fluviicola chungangensis</name>
    <dbReference type="NCBI Taxonomy" id="2597671"/>
    <lineage>
        <taxon>Bacteria</taxon>
        <taxon>Pseudomonadati</taxon>
        <taxon>Bacteroidota</taxon>
        <taxon>Flavobacteriia</taxon>
        <taxon>Flavobacteriales</taxon>
        <taxon>Crocinitomicaceae</taxon>
        <taxon>Fluviicola</taxon>
    </lineage>
</organism>
<dbReference type="InterPro" id="IPR024265">
    <property type="entry name" value="DUF3788"/>
</dbReference>
<name>A0A556MYT5_9FLAO</name>
<gene>
    <name evidence="1" type="ORF">FO442_10200</name>
</gene>
<proteinExistence type="predicted"/>
<comment type="caution">
    <text evidence="1">The sequence shown here is derived from an EMBL/GenBank/DDBJ whole genome shotgun (WGS) entry which is preliminary data.</text>
</comment>
<evidence type="ECO:0000313" key="2">
    <source>
        <dbReference type="Proteomes" id="UP000316008"/>
    </source>
</evidence>
<dbReference type="EMBL" id="VLPL01000004">
    <property type="protein sequence ID" value="TSJ44958.1"/>
    <property type="molecule type" value="Genomic_DNA"/>
</dbReference>
<dbReference type="Pfam" id="PF12663">
    <property type="entry name" value="DUF3788"/>
    <property type="match status" value="1"/>
</dbReference>
<dbReference type="AlphaFoldDB" id="A0A556MYT5"/>
<dbReference type="RefSeq" id="WP_144333080.1">
    <property type="nucleotide sequence ID" value="NZ_VLPL01000004.1"/>
</dbReference>
<keyword evidence="2" id="KW-1185">Reference proteome</keyword>
<reference evidence="1 2" key="1">
    <citation type="submission" date="2019-07" db="EMBL/GenBank/DDBJ databases">
        <authorList>
            <person name="Huq M.A."/>
        </authorList>
    </citation>
    <scope>NUCLEOTIDE SEQUENCE [LARGE SCALE GENOMIC DNA]</scope>
    <source>
        <strain evidence="1 2">MAH-3</strain>
    </source>
</reference>
<protein>
    <submittedName>
        <fullName evidence="1">DUF3788 domain-containing protein</fullName>
    </submittedName>
</protein>
<dbReference type="OrthoDB" id="1121290at2"/>